<gene>
    <name evidence="4" type="ORF">A2872_04250</name>
</gene>
<dbReference type="InterPro" id="IPR050447">
    <property type="entry name" value="Erg6_SMT_methyltransf"/>
</dbReference>
<organism evidence="4 5">
    <name type="scientific">Candidatus Gottesmanbacteria bacterium RIFCSPHIGHO2_01_FULL_42_12</name>
    <dbReference type="NCBI Taxonomy" id="1798377"/>
    <lineage>
        <taxon>Bacteria</taxon>
        <taxon>Candidatus Gottesmaniibacteriota</taxon>
    </lineage>
</organism>
<evidence type="ECO:0000256" key="1">
    <source>
        <dbReference type="ARBA" id="ARBA00022679"/>
    </source>
</evidence>
<keyword evidence="1" id="KW-0808">Transferase</keyword>
<evidence type="ECO:0000313" key="5">
    <source>
        <dbReference type="Proteomes" id="UP000178681"/>
    </source>
</evidence>
<dbReference type="Proteomes" id="UP000178681">
    <property type="component" value="Unassembled WGS sequence"/>
</dbReference>
<keyword evidence="2" id="KW-0472">Membrane</keyword>
<evidence type="ECO:0000313" key="4">
    <source>
        <dbReference type="EMBL" id="OGG06152.1"/>
    </source>
</evidence>
<comment type="caution">
    <text evidence="4">The sequence shown here is derived from an EMBL/GenBank/DDBJ whole genome shotgun (WGS) entry which is preliminary data.</text>
</comment>
<dbReference type="STRING" id="1798377.A2872_04250"/>
<dbReference type="GO" id="GO:0008757">
    <property type="term" value="F:S-adenosylmethionine-dependent methyltransferase activity"/>
    <property type="evidence" value="ECO:0007669"/>
    <property type="project" value="InterPro"/>
</dbReference>
<dbReference type="AlphaFoldDB" id="A0A1F5Z208"/>
<dbReference type="PANTHER" id="PTHR44068:SF11">
    <property type="entry name" value="GERANYL DIPHOSPHATE 2-C-METHYLTRANSFERASE"/>
    <property type="match status" value="1"/>
</dbReference>
<name>A0A1F5Z208_9BACT</name>
<sequence length="289" mass="32481">MPSSYTPKNLHNTIINYYDLSEPDYKLVLGLKKNMAMHYGYWDKSVHSLSGALAKENDVLATKAKITKNSLVLDAGCGVGGSAIYLAKKYGCKVIGITLSSAQVSTAKKNATKAGVAEKVKFYPMDYLKTTFKNKSFDVVWAIESVCHAEDKKAFIKEAHRLLKINGRLVVADGFFTKNSYTLKEDRLLRTWLNGWGVETLATVSDFSRDLKAYDFKNITFTNIDRNIFPSSVWLYVWSLLGLTGGKLLGLIGFRNKIQSGNVIAANLQFRLLFRHLWEYGYFCAETMS</sequence>
<dbReference type="EMBL" id="MFJG01000025">
    <property type="protein sequence ID" value="OGG06152.1"/>
    <property type="molecule type" value="Genomic_DNA"/>
</dbReference>
<evidence type="ECO:0000256" key="2">
    <source>
        <dbReference type="SAM" id="Phobius"/>
    </source>
</evidence>
<dbReference type="InterPro" id="IPR029063">
    <property type="entry name" value="SAM-dependent_MTases_sf"/>
</dbReference>
<evidence type="ECO:0000259" key="3">
    <source>
        <dbReference type="Pfam" id="PF08241"/>
    </source>
</evidence>
<proteinExistence type="predicted"/>
<dbReference type="PANTHER" id="PTHR44068">
    <property type="entry name" value="ZGC:194242"/>
    <property type="match status" value="1"/>
</dbReference>
<reference evidence="4 5" key="1">
    <citation type="journal article" date="2016" name="Nat. Commun.">
        <title>Thousands of microbial genomes shed light on interconnected biogeochemical processes in an aquifer system.</title>
        <authorList>
            <person name="Anantharaman K."/>
            <person name="Brown C.T."/>
            <person name="Hug L.A."/>
            <person name="Sharon I."/>
            <person name="Castelle C.J."/>
            <person name="Probst A.J."/>
            <person name="Thomas B.C."/>
            <person name="Singh A."/>
            <person name="Wilkins M.J."/>
            <person name="Karaoz U."/>
            <person name="Brodie E.L."/>
            <person name="Williams K.H."/>
            <person name="Hubbard S.S."/>
            <person name="Banfield J.F."/>
        </authorList>
    </citation>
    <scope>NUCLEOTIDE SEQUENCE [LARGE SCALE GENOMIC DNA]</scope>
</reference>
<dbReference type="InterPro" id="IPR013216">
    <property type="entry name" value="Methyltransf_11"/>
</dbReference>
<dbReference type="Gene3D" id="3.40.50.150">
    <property type="entry name" value="Vaccinia Virus protein VP39"/>
    <property type="match status" value="1"/>
</dbReference>
<protein>
    <recommendedName>
        <fullName evidence="3">Methyltransferase type 11 domain-containing protein</fullName>
    </recommendedName>
</protein>
<keyword evidence="2" id="KW-1133">Transmembrane helix</keyword>
<dbReference type="CDD" id="cd02440">
    <property type="entry name" value="AdoMet_MTases"/>
    <property type="match status" value="1"/>
</dbReference>
<dbReference type="Pfam" id="PF08241">
    <property type="entry name" value="Methyltransf_11"/>
    <property type="match status" value="1"/>
</dbReference>
<keyword evidence="2" id="KW-0812">Transmembrane</keyword>
<feature type="domain" description="Methyltransferase type 11" evidence="3">
    <location>
        <begin position="73"/>
        <end position="171"/>
    </location>
</feature>
<accession>A0A1F5Z208</accession>
<feature type="transmembrane region" description="Helical" evidence="2">
    <location>
        <begin position="233"/>
        <end position="254"/>
    </location>
</feature>
<dbReference type="SUPFAM" id="SSF53335">
    <property type="entry name" value="S-adenosyl-L-methionine-dependent methyltransferases"/>
    <property type="match status" value="1"/>
</dbReference>